<dbReference type="AlphaFoldDB" id="A0AAW5MZP6"/>
<accession>A0AAW5MZP6</accession>
<organism evidence="1 2">
    <name type="scientific">Escherichia marmotae</name>
    <dbReference type="NCBI Taxonomy" id="1499973"/>
    <lineage>
        <taxon>Bacteria</taxon>
        <taxon>Pseudomonadati</taxon>
        <taxon>Pseudomonadota</taxon>
        <taxon>Gammaproteobacteria</taxon>
        <taxon>Enterobacterales</taxon>
        <taxon>Enterobacteriaceae</taxon>
        <taxon>Escherichia</taxon>
    </lineage>
</organism>
<proteinExistence type="predicted"/>
<dbReference type="Proteomes" id="UP001206878">
    <property type="component" value="Unassembled WGS sequence"/>
</dbReference>
<sequence length="67" mass="7212">MRAVAAHDLLERTLVTSFHPQVLRAAKRLEPGIATGIAYPNDRHGLSERRPFGALVGPGLSVLRAAL</sequence>
<evidence type="ECO:0000313" key="2">
    <source>
        <dbReference type="Proteomes" id="UP001206878"/>
    </source>
</evidence>
<protein>
    <submittedName>
        <fullName evidence="1">Uncharacterized protein</fullName>
    </submittedName>
</protein>
<feature type="non-terminal residue" evidence="1">
    <location>
        <position position="67"/>
    </location>
</feature>
<name>A0AAW5MZP6_9ESCH</name>
<dbReference type="EMBL" id="JANPXH010001613">
    <property type="protein sequence ID" value="MCR6679683.1"/>
    <property type="molecule type" value="Genomic_DNA"/>
</dbReference>
<gene>
    <name evidence="1" type="ORF">NVV43_30150</name>
</gene>
<comment type="caution">
    <text evidence="1">The sequence shown here is derived from an EMBL/GenBank/DDBJ whole genome shotgun (WGS) entry which is preliminary data.</text>
</comment>
<evidence type="ECO:0000313" key="1">
    <source>
        <dbReference type="EMBL" id="MCR6679683.1"/>
    </source>
</evidence>
<reference evidence="1" key="1">
    <citation type="submission" date="2022-07" db="EMBL/GenBank/DDBJ databases">
        <title>Diversity of ethanolamine utilization by human commensal Escherichia coli.</title>
        <authorList>
            <person name="Jubelin G."/>
        </authorList>
    </citation>
    <scope>NUCLEOTIDE SEQUENCE</scope>
    <source>
        <strain evidence="1">S1</strain>
    </source>
</reference>